<organism evidence="2 3">
    <name type="scientific">Blattabacterium punctulatus CPU2</name>
    <dbReference type="NCBI Taxonomy" id="1457032"/>
    <lineage>
        <taxon>Bacteria</taxon>
        <taxon>Pseudomonadati</taxon>
        <taxon>Bacteroidota</taxon>
        <taxon>Flavobacteriia</taxon>
        <taxon>Flavobacteriales</taxon>
        <taxon>Blattabacteriaceae</taxon>
        <taxon>Blattabacterium</taxon>
    </lineage>
</organism>
<dbReference type="InterPro" id="IPR000073">
    <property type="entry name" value="AB_hydrolase_1"/>
</dbReference>
<dbReference type="PRINTS" id="PR00111">
    <property type="entry name" value="ABHYDROLASE"/>
</dbReference>
<feature type="domain" description="AB hydrolase-1" evidence="1">
    <location>
        <begin position="21"/>
        <end position="248"/>
    </location>
</feature>
<sequence>MFIYFNNKKKIYYKIKGSGKSIVFLHGFMESSEIWNFFYDMFSEKYKILLIDFPGHGKSSSYEEKTIFTMEEVADIVKIILEKENIEKSIFVGHSMGGYIALALAEKYSKIFLGLCLLNSTAKSDTKEKKKNRIRSIQFAINNYPLFISYSIQKLFNPKKLDLLQKEIHFLKKITLSISVKSAISFLRGMSIRKDRTFLLKKTKFPKLYIIGLHDLIIHEKKIREEAKLGYNCHFMEINSGHMGPIEKPKEISKILEKFINIIK</sequence>
<dbReference type="GeneID" id="66556588"/>
<dbReference type="Gene3D" id="3.40.50.1820">
    <property type="entry name" value="alpha/beta hydrolase"/>
    <property type="match status" value="1"/>
</dbReference>
<dbReference type="EMBL" id="AP014610">
    <property type="protein sequence ID" value="BBA17962.1"/>
    <property type="molecule type" value="Genomic_DNA"/>
</dbReference>
<reference evidence="2 3" key="1">
    <citation type="submission" date="2014-06" db="EMBL/GenBank/DDBJ databases">
        <title>Genome sequence of the intracellular symbiont Blattabacterium cuenoti, strain CPU2 from the wood feeding cockroach Cryptocercus punctulatus.</title>
        <authorList>
            <person name="Kinjo Y."/>
            <person name="Ohkuma M."/>
            <person name="Tokuda G."/>
        </authorList>
    </citation>
    <scope>NUCLEOTIDE SEQUENCE [LARGE SCALE GENOMIC DNA]</scope>
    <source>
        <strain evidence="2 3">CPU2</strain>
    </source>
</reference>
<keyword evidence="2" id="KW-0378">Hydrolase</keyword>
<evidence type="ECO:0000259" key="1">
    <source>
        <dbReference type="Pfam" id="PF00561"/>
    </source>
</evidence>
<dbReference type="SUPFAM" id="SSF53474">
    <property type="entry name" value="alpha/beta-Hydrolases"/>
    <property type="match status" value="1"/>
</dbReference>
<gene>
    <name evidence="2" type="ORF">CPU2_480</name>
</gene>
<name>A0AAD1CML4_9FLAO</name>
<dbReference type="RefSeq" id="WP_110548571.1">
    <property type="nucleotide sequence ID" value="NZ_AP014610.1"/>
</dbReference>
<dbReference type="Pfam" id="PF00561">
    <property type="entry name" value="Abhydrolase_1"/>
    <property type="match status" value="1"/>
</dbReference>
<protein>
    <submittedName>
        <fullName evidence="2">Alpha/beta fold hydrolase</fullName>
    </submittedName>
</protein>
<dbReference type="InterPro" id="IPR029058">
    <property type="entry name" value="AB_hydrolase_fold"/>
</dbReference>
<dbReference type="Proteomes" id="UP000262607">
    <property type="component" value="Chromosome"/>
</dbReference>
<evidence type="ECO:0000313" key="3">
    <source>
        <dbReference type="Proteomes" id="UP000262607"/>
    </source>
</evidence>
<proteinExistence type="predicted"/>
<dbReference type="AlphaFoldDB" id="A0AAD1CML4"/>
<dbReference type="InterPro" id="IPR050266">
    <property type="entry name" value="AB_hydrolase_sf"/>
</dbReference>
<accession>A0AAD1CML4</accession>
<evidence type="ECO:0000313" key="2">
    <source>
        <dbReference type="EMBL" id="BBA17962.1"/>
    </source>
</evidence>
<dbReference type="PANTHER" id="PTHR43798">
    <property type="entry name" value="MONOACYLGLYCEROL LIPASE"/>
    <property type="match status" value="1"/>
</dbReference>
<dbReference type="GO" id="GO:0016787">
    <property type="term" value="F:hydrolase activity"/>
    <property type="evidence" value="ECO:0007669"/>
    <property type="project" value="UniProtKB-KW"/>
</dbReference>